<reference evidence="4" key="1">
    <citation type="journal article" date="2018" name="Nat. Commun.">
        <title>Diversity and evolution of the emerging Pandoraviridae family.</title>
        <authorList>
            <person name="Legendre M."/>
            <person name="Fabre E."/>
            <person name="Poirot O."/>
            <person name="Jeudy S."/>
            <person name="Lartigue A."/>
            <person name="Alempic J.M."/>
            <person name="Beucher L."/>
            <person name="Philippe N."/>
            <person name="Bertaux L."/>
            <person name="Christo-Foroux E."/>
            <person name="Labadie K."/>
            <person name="Coute Y."/>
            <person name="Abergel C."/>
            <person name="Claverie J.M."/>
        </authorList>
    </citation>
    <scope>NUCLEOTIDE SEQUENCE [LARGE SCALE GENOMIC DNA]</scope>
    <source>
        <strain evidence="4">Macleodensis</strain>
    </source>
</reference>
<protein>
    <submittedName>
        <fullName evidence="4">Morn repeat incomplete domain containing protein</fullName>
    </submittedName>
</protein>
<dbReference type="PANTHER" id="PTHR23084:SF263">
    <property type="entry name" value="MORN REPEAT-CONTAINING PROTEIN 1"/>
    <property type="match status" value="1"/>
</dbReference>
<dbReference type="Gene3D" id="2.20.110.10">
    <property type="entry name" value="Histone H3 K4-specific methyltransferase SET7/9 N-terminal domain"/>
    <property type="match status" value="3"/>
</dbReference>
<feature type="domain" description="F-box" evidence="3">
    <location>
        <begin position="7"/>
        <end position="54"/>
    </location>
</feature>
<dbReference type="Gene3D" id="1.20.1280.50">
    <property type="match status" value="1"/>
</dbReference>
<dbReference type="PROSITE" id="PS50181">
    <property type="entry name" value="FBOX"/>
    <property type="match status" value="1"/>
</dbReference>
<dbReference type="InterPro" id="IPR003409">
    <property type="entry name" value="MORN"/>
</dbReference>
<dbReference type="RefSeq" id="YP_009481003.1">
    <property type="nucleotide sequence ID" value="NC_037665.1"/>
</dbReference>
<feature type="region of interest" description="Disordered" evidence="2">
    <location>
        <begin position="230"/>
        <end position="252"/>
    </location>
</feature>
<evidence type="ECO:0000259" key="3">
    <source>
        <dbReference type="PROSITE" id="PS50181"/>
    </source>
</evidence>
<name>A0A2U7UEY7_9VIRU</name>
<dbReference type="SMART" id="SM00698">
    <property type="entry name" value="MORN"/>
    <property type="match status" value="6"/>
</dbReference>
<dbReference type="EMBL" id="MG011691">
    <property type="protein sequence ID" value="AVK77007.1"/>
    <property type="molecule type" value="Genomic_DNA"/>
</dbReference>
<dbReference type="Proteomes" id="UP000249758">
    <property type="component" value="Segment"/>
</dbReference>
<dbReference type="SUPFAM" id="SSF82185">
    <property type="entry name" value="Histone H3 K4-specific methyltransferase SET7/9 N-terminal domain"/>
    <property type="match status" value="2"/>
</dbReference>
<dbReference type="Pfam" id="PF12937">
    <property type="entry name" value="F-box-like"/>
    <property type="match status" value="1"/>
</dbReference>
<evidence type="ECO:0000313" key="4">
    <source>
        <dbReference type="EMBL" id="AVK77007.1"/>
    </source>
</evidence>
<organism evidence="4">
    <name type="scientific">Pandoravirus macleodensis</name>
    <dbReference type="NCBI Taxonomy" id="2107707"/>
    <lineage>
        <taxon>Viruses</taxon>
        <taxon>Pandoravirus</taxon>
    </lineage>
</organism>
<keyword evidence="1" id="KW-0677">Repeat</keyword>
<dbReference type="Pfam" id="PF02493">
    <property type="entry name" value="MORN"/>
    <property type="match status" value="6"/>
</dbReference>
<dbReference type="KEGG" id="vg:36841462"/>
<dbReference type="PANTHER" id="PTHR23084">
    <property type="entry name" value="PHOSPHATIDYLINOSITOL-4-PHOSPHATE 5-KINASE RELATED"/>
    <property type="match status" value="1"/>
</dbReference>
<dbReference type="InterPro" id="IPR001810">
    <property type="entry name" value="F-box_dom"/>
</dbReference>
<sequence length="414" mass="46237">MVDPADDCHLLALPDELLLVLLAVLSDPTVLACAAPVARRLHALCCDDALWRCLYEQRYGQPVHDHFAEFGKDWRWLYRARATPANSLTPASPGCAIVKPEGHYFCGELRWGVPHGYGLRVRVTLFPNAGDVVDPRAAFDLPRDRLRARSEGHWVRGSRHGRVYHYMPCGDRFEGNFTNGEYHGDGVYFHNSGRVYRGTYNHGERQGPGVEEYPDGRRYEGQWNCKRNGEGTMTLPDGRSHRGRWRAGKPHGWGVHTWPNGQRVEAVWRDGAPRGQGMLATADGRYFIDEAKVVFCLGRVMIPTDADATRKGGDDWGAHLKRIHVTYCADGAHQRTLVIDYIDGSQLLACWDKADLCAHRVGVHSSSCAAADRALSKGDENAQPTTALGTCMACLCDAHERRTQPDEWYFPASA</sequence>
<evidence type="ECO:0000256" key="1">
    <source>
        <dbReference type="ARBA" id="ARBA00022737"/>
    </source>
</evidence>
<dbReference type="GeneID" id="36841462"/>
<dbReference type="SUPFAM" id="SSF81383">
    <property type="entry name" value="F-box domain"/>
    <property type="match status" value="1"/>
</dbReference>
<proteinExistence type="predicted"/>
<accession>A0A2U7UEY7</accession>
<evidence type="ECO:0000256" key="2">
    <source>
        <dbReference type="SAM" id="MobiDB-lite"/>
    </source>
</evidence>
<gene>
    <name evidence="4" type="ORF">pmac_cds_319</name>
</gene>
<dbReference type="InterPro" id="IPR036047">
    <property type="entry name" value="F-box-like_dom_sf"/>
</dbReference>